<keyword evidence="3" id="KW-1185">Reference proteome</keyword>
<comment type="caution">
    <text evidence="2">The sequence shown here is derived from an EMBL/GenBank/DDBJ whole genome shotgun (WGS) entry which is preliminary data.</text>
</comment>
<feature type="domain" description="Chromo" evidence="1">
    <location>
        <begin position="83"/>
        <end position="117"/>
    </location>
</feature>
<reference evidence="2 3" key="1">
    <citation type="journal article" date="2024" name="bioRxiv">
        <title>A reference genome for Trichogramma kaykai: A tiny desert-dwelling parasitoid wasp with competing sex-ratio distorters.</title>
        <authorList>
            <person name="Culotta J."/>
            <person name="Lindsey A.R."/>
        </authorList>
    </citation>
    <scope>NUCLEOTIDE SEQUENCE [LARGE SCALE GENOMIC DNA]</scope>
    <source>
        <strain evidence="2 3">KSX58</strain>
    </source>
</reference>
<dbReference type="Gene3D" id="2.40.50.40">
    <property type="match status" value="1"/>
</dbReference>
<evidence type="ECO:0000259" key="1">
    <source>
        <dbReference type="PROSITE" id="PS50013"/>
    </source>
</evidence>
<dbReference type="Proteomes" id="UP001627154">
    <property type="component" value="Unassembled WGS sequence"/>
</dbReference>
<protein>
    <recommendedName>
        <fullName evidence="1">Chromo domain-containing protein</fullName>
    </recommendedName>
</protein>
<dbReference type="GO" id="GO:0005694">
    <property type="term" value="C:chromosome"/>
    <property type="evidence" value="ECO:0007669"/>
    <property type="project" value="UniProtKB-ARBA"/>
</dbReference>
<proteinExistence type="predicted"/>
<dbReference type="PANTHER" id="PTHR46585">
    <property type="entry name" value="INTEGRASE CORE DOMAIN CONTAINING PROTEIN"/>
    <property type="match status" value="1"/>
</dbReference>
<dbReference type="PANTHER" id="PTHR46585:SF1">
    <property type="entry name" value="CHROMO DOMAIN-CONTAINING PROTEIN"/>
    <property type="match status" value="1"/>
</dbReference>
<dbReference type="PROSITE" id="PS50013">
    <property type="entry name" value="CHROMO_2"/>
    <property type="match status" value="1"/>
</dbReference>
<dbReference type="InterPro" id="IPR000953">
    <property type="entry name" value="Chromo/chromo_shadow_dom"/>
</dbReference>
<dbReference type="SUPFAM" id="SSF54160">
    <property type="entry name" value="Chromo domain-like"/>
    <property type="match status" value="1"/>
</dbReference>
<name>A0ABD2WG23_9HYME</name>
<accession>A0ABD2WG23</accession>
<evidence type="ECO:0000313" key="3">
    <source>
        <dbReference type="Proteomes" id="UP001627154"/>
    </source>
</evidence>
<dbReference type="AlphaFoldDB" id="A0ABD2WG23"/>
<evidence type="ECO:0000313" key="2">
    <source>
        <dbReference type="EMBL" id="KAL3392062.1"/>
    </source>
</evidence>
<sequence>MKKNNNKRENKPKFKIGDQVRISKNKNLFEKSYTPGWSAEVFTIVKASKTYPYTYLLKDYQDQPISGGFYEQELMRTKYPDLYLVEKIIKKKGNQLFVKWLGFDDTHNSWINKEKDL</sequence>
<dbReference type="EMBL" id="JBJJXI010000107">
    <property type="protein sequence ID" value="KAL3392062.1"/>
    <property type="molecule type" value="Genomic_DNA"/>
</dbReference>
<dbReference type="InterPro" id="IPR016197">
    <property type="entry name" value="Chromo-like_dom_sf"/>
</dbReference>
<gene>
    <name evidence="2" type="ORF">TKK_013383</name>
</gene>
<organism evidence="2 3">
    <name type="scientific">Trichogramma kaykai</name>
    <dbReference type="NCBI Taxonomy" id="54128"/>
    <lineage>
        <taxon>Eukaryota</taxon>
        <taxon>Metazoa</taxon>
        <taxon>Ecdysozoa</taxon>
        <taxon>Arthropoda</taxon>
        <taxon>Hexapoda</taxon>
        <taxon>Insecta</taxon>
        <taxon>Pterygota</taxon>
        <taxon>Neoptera</taxon>
        <taxon>Endopterygota</taxon>
        <taxon>Hymenoptera</taxon>
        <taxon>Apocrita</taxon>
        <taxon>Proctotrupomorpha</taxon>
        <taxon>Chalcidoidea</taxon>
        <taxon>Trichogrammatidae</taxon>
        <taxon>Trichogramma</taxon>
    </lineage>
</organism>